<accession>A0A5B7J032</accession>
<feature type="region of interest" description="Disordered" evidence="1">
    <location>
        <begin position="1"/>
        <end position="33"/>
    </location>
</feature>
<dbReference type="Proteomes" id="UP000324222">
    <property type="component" value="Unassembled WGS sequence"/>
</dbReference>
<comment type="caution">
    <text evidence="2">The sequence shown here is derived from an EMBL/GenBank/DDBJ whole genome shotgun (WGS) entry which is preliminary data.</text>
</comment>
<keyword evidence="3" id="KW-1185">Reference proteome</keyword>
<name>A0A5B7J032_PORTR</name>
<proteinExistence type="predicted"/>
<feature type="compositionally biased region" description="Low complexity" evidence="1">
    <location>
        <begin position="12"/>
        <end position="23"/>
    </location>
</feature>
<sequence>MTEISHHHQESTTTATTTTTTTARKLQLSSTTQEDVLVNPAALSFGAVVHLAELEGKLPLRKQLTEEGGS</sequence>
<protein>
    <submittedName>
        <fullName evidence="2">Uncharacterized protein</fullName>
    </submittedName>
</protein>
<evidence type="ECO:0000313" key="2">
    <source>
        <dbReference type="EMBL" id="MPC87037.1"/>
    </source>
</evidence>
<evidence type="ECO:0000313" key="3">
    <source>
        <dbReference type="Proteomes" id="UP000324222"/>
    </source>
</evidence>
<organism evidence="2 3">
    <name type="scientific">Portunus trituberculatus</name>
    <name type="common">Swimming crab</name>
    <name type="synonym">Neptunus trituberculatus</name>
    <dbReference type="NCBI Taxonomy" id="210409"/>
    <lineage>
        <taxon>Eukaryota</taxon>
        <taxon>Metazoa</taxon>
        <taxon>Ecdysozoa</taxon>
        <taxon>Arthropoda</taxon>
        <taxon>Crustacea</taxon>
        <taxon>Multicrustacea</taxon>
        <taxon>Malacostraca</taxon>
        <taxon>Eumalacostraca</taxon>
        <taxon>Eucarida</taxon>
        <taxon>Decapoda</taxon>
        <taxon>Pleocyemata</taxon>
        <taxon>Brachyura</taxon>
        <taxon>Eubrachyura</taxon>
        <taxon>Portunoidea</taxon>
        <taxon>Portunidae</taxon>
        <taxon>Portuninae</taxon>
        <taxon>Portunus</taxon>
    </lineage>
</organism>
<reference evidence="2 3" key="1">
    <citation type="submission" date="2019-05" db="EMBL/GenBank/DDBJ databases">
        <title>Another draft genome of Portunus trituberculatus and its Hox gene families provides insights of decapod evolution.</title>
        <authorList>
            <person name="Jeong J.-H."/>
            <person name="Song I."/>
            <person name="Kim S."/>
            <person name="Choi T."/>
            <person name="Kim D."/>
            <person name="Ryu S."/>
            <person name="Kim W."/>
        </authorList>
    </citation>
    <scope>NUCLEOTIDE SEQUENCE [LARGE SCALE GENOMIC DNA]</scope>
    <source>
        <tissue evidence="2">Muscle</tissue>
    </source>
</reference>
<dbReference type="AlphaFoldDB" id="A0A5B7J032"/>
<gene>
    <name evidence="2" type="ORF">E2C01_081885</name>
</gene>
<evidence type="ECO:0000256" key="1">
    <source>
        <dbReference type="SAM" id="MobiDB-lite"/>
    </source>
</evidence>
<feature type="compositionally biased region" description="Basic and acidic residues" evidence="1">
    <location>
        <begin position="1"/>
        <end position="10"/>
    </location>
</feature>
<dbReference type="EMBL" id="VSRR010073340">
    <property type="protein sequence ID" value="MPC87037.1"/>
    <property type="molecule type" value="Genomic_DNA"/>
</dbReference>